<evidence type="ECO:0000313" key="6">
    <source>
        <dbReference type="EMBL" id="PNF17025.1"/>
    </source>
</evidence>
<evidence type="ECO:0000313" key="7">
    <source>
        <dbReference type="Proteomes" id="UP000235965"/>
    </source>
</evidence>
<dbReference type="Gene3D" id="1.10.238.10">
    <property type="entry name" value="EF-hand"/>
    <property type="match status" value="1"/>
</dbReference>
<sequence length="199" mass="23337">MFIRTGILLCIVTLMEEPSVGNCHGMRGPHHPRGKIVTHHHYSPHRQEGAVVEAPKLTQDTDLLHDTEHIREDLGEWVSKVDTHKMTPEELEFHYFKLHDFDNNTKLDGLEILQAIQHTVHYNEEQSEGGAFHDHQQQIETQREKSTNLDQDDFDYFVELIDQVLEQDDLDKDGYLSYIEYVLGRKKDEHKTQPKYKKP</sequence>
<evidence type="ECO:0000256" key="1">
    <source>
        <dbReference type="ARBA" id="ARBA00022729"/>
    </source>
</evidence>
<evidence type="ECO:0000256" key="2">
    <source>
        <dbReference type="ARBA" id="ARBA00022737"/>
    </source>
</evidence>
<accession>A0A2J7PL13</accession>
<evidence type="ECO:0000256" key="3">
    <source>
        <dbReference type="ARBA" id="ARBA00022837"/>
    </source>
</evidence>
<dbReference type="EMBL" id="NEVH01024529">
    <property type="protein sequence ID" value="PNF17025.1"/>
    <property type="molecule type" value="Genomic_DNA"/>
</dbReference>
<gene>
    <name evidence="6" type="primary">Mcfd2</name>
    <name evidence="6" type="ORF">B7P43_G02752</name>
</gene>
<keyword evidence="7" id="KW-1185">Reference proteome</keyword>
<dbReference type="AlphaFoldDB" id="A0A2J7PL13"/>
<evidence type="ECO:0000256" key="5">
    <source>
        <dbReference type="SAM" id="SignalP"/>
    </source>
</evidence>
<keyword evidence="2" id="KW-0677">Repeat</keyword>
<dbReference type="PANTHER" id="PTHR23104">
    <property type="entry name" value="MULTIPLE COAGULATION FACTOR DEFICIENCY PROTEIN 2 NEURAL STEM CELL DERIVED NEURONAL SURVIVAL PROTEIN"/>
    <property type="match status" value="1"/>
</dbReference>
<reference evidence="6 7" key="1">
    <citation type="submission" date="2017-12" db="EMBL/GenBank/DDBJ databases">
        <title>Hemimetabolous genomes reveal molecular basis of termite eusociality.</title>
        <authorList>
            <person name="Harrison M.C."/>
            <person name="Jongepier E."/>
            <person name="Robertson H.M."/>
            <person name="Arning N."/>
            <person name="Bitard-Feildel T."/>
            <person name="Chao H."/>
            <person name="Childers C.P."/>
            <person name="Dinh H."/>
            <person name="Doddapaneni H."/>
            <person name="Dugan S."/>
            <person name="Gowin J."/>
            <person name="Greiner C."/>
            <person name="Han Y."/>
            <person name="Hu H."/>
            <person name="Hughes D.S.T."/>
            <person name="Huylmans A.-K."/>
            <person name="Kemena C."/>
            <person name="Kremer L.P.M."/>
            <person name="Lee S.L."/>
            <person name="Lopez-Ezquerra A."/>
            <person name="Mallet L."/>
            <person name="Monroy-Kuhn J.M."/>
            <person name="Moser A."/>
            <person name="Murali S.C."/>
            <person name="Muzny D.M."/>
            <person name="Otani S."/>
            <person name="Piulachs M.-D."/>
            <person name="Poelchau M."/>
            <person name="Qu J."/>
            <person name="Schaub F."/>
            <person name="Wada-Katsumata A."/>
            <person name="Worley K.C."/>
            <person name="Xie Q."/>
            <person name="Ylla G."/>
            <person name="Poulsen M."/>
            <person name="Gibbs R.A."/>
            <person name="Schal C."/>
            <person name="Richards S."/>
            <person name="Belles X."/>
            <person name="Korb J."/>
            <person name="Bornberg-Bauer E."/>
        </authorList>
    </citation>
    <scope>NUCLEOTIDE SEQUENCE [LARGE SCALE GENOMIC DNA]</scope>
    <source>
        <tissue evidence="6">Whole body</tissue>
    </source>
</reference>
<feature type="signal peptide" evidence="5">
    <location>
        <begin position="1"/>
        <end position="21"/>
    </location>
</feature>
<dbReference type="OrthoDB" id="289247at2759"/>
<dbReference type="FunCoup" id="A0A2J7PL13">
    <property type="interactions" value="20"/>
</dbReference>
<dbReference type="Proteomes" id="UP000235965">
    <property type="component" value="Unassembled WGS sequence"/>
</dbReference>
<comment type="caution">
    <text evidence="6">The sequence shown here is derived from an EMBL/GenBank/DDBJ whole genome shotgun (WGS) entry which is preliminary data.</text>
</comment>
<dbReference type="InterPro" id="IPR011992">
    <property type="entry name" value="EF-hand-dom_pair"/>
</dbReference>
<protein>
    <submittedName>
        <fullName evidence="6">Multiple coagulation factor deficiency protein 2-like protein</fullName>
    </submittedName>
</protein>
<name>A0A2J7PL13_9NEOP</name>
<dbReference type="InParanoid" id="A0A2J7PL13"/>
<keyword evidence="3" id="KW-0106">Calcium</keyword>
<evidence type="ECO:0000256" key="4">
    <source>
        <dbReference type="SAM" id="MobiDB-lite"/>
    </source>
</evidence>
<proteinExistence type="predicted"/>
<feature type="chain" id="PRO_5014405501" evidence="5">
    <location>
        <begin position="22"/>
        <end position="199"/>
    </location>
</feature>
<dbReference type="InterPro" id="IPR018247">
    <property type="entry name" value="EF_Hand_1_Ca_BS"/>
</dbReference>
<dbReference type="PANTHER" id="PTHR23104:SF1">
    <property type="entry name" value="EF-HAND DOMAIN-CONTAINING PROTEIN"/>
    <property type="match status" value="1"/>
</dbReference>
<keyword evidence="1 5" id="KW-0732">Signal</keyword>
<dbReference type="STRING" id="105785.A0A2J7PL13"/>
<feature type="compositionally biased region" description="Basic and acidic residues" evidence="4">
    <location>
        <begin position="131"/>
        <end position="146"/>
    </location>
</feature>
<dbReference type="SUPFAM" id="SSF47473">
    <property type="entry name" value="EF-hand"/>
    <property type="match status" value="1"/>
</dbReference>
<dbReference type="InterPro" id="IPR052110">
    <property type="entry name" value="MCFD2-like"/>
</dbReference>
<feature type="region of interest" description="Disordered" evidence="4">
    <location>
        <begin position="124"/>
        <end position="146"/>
    </location>
</feature>
<organism evidence="6 7">
    <name type="scientific">Cryptotermes secundus</name>
    <dbReference type="NCBI Taxonomy" id="105785"/>
    <lineage>
        <taxon>Eukaryota</taxon>
        <taxon>Metazoa</taxon>
        <taxon>Ecdysozoa</taxon>
        <taxon>Arthropoda</taxon>
        <taxon>Hexapoda</taxon>
        <taxon>Insecta</taxon>
        <taxon>Pterygota</taxon>
        <taxon>Neoptera</taxon>
        <taxon>Polyneoptera</taxon>
        <taxon>Dictyoptera</taxon>
        <taxon>Blattodea</taxon>
        <taxon>Blattoidea</taxon>
        <taxon>Termitoidae</taxon>
        <taxon>Kalotermitidae</taxon>
        <taxon>Cryptotermitinae</taxon>
        <taxon>Cryptotermes</taxon>
    </lineage>
</organism>
<dbReference type="PROSITE" id="PS00018">
    <property type="entry name" value="EF_HAND_1"/>
    <property type="match status" value="1"/>
</dbReference>